<gene>
    <name evidence="1" type="ORF">M529_20265</name>
</gene>
<dbReference type="RefSeq" id="WP_021319637.1">
    <property type="nucleotide sequence ID" value="NZ_AUWY01000122.1"/>
</dbReference>
<evidence type="ECO:0000313" key="2">
    <source>
        <dbReference type="Proteomes" id="UP000015523"/>
    </source>
</evidence>
<reference evidence="1 2" key="1">
    <citation type="journal article" date="2013" name="Genome Announc.">
        <title>Draft Genome Sequence of Sphingobium ummariense Strain RL-3, a Hexachlorocyclohexane-Degrading Bacterium.</title>
        <authorList>
            <person name="Kohli P."/>
            <person name="Dua A."/>
            <person name="Sangwan N."/>
            <person name="Oldach P."/>
            <person name="Khurana J.P."/>
            <person name="Lal R."/>
        </authorList>
    </citation>
    <scope>NUCLEOTIDE SEQUENCE [LARGE SCALE GENOMIC DNA]</scope>
    <source>
        <strain evidence="1 2">RL-3</strain>
    </source>
</reference>
<dbReference type="PATRIC" id="fig|1346791.3.peg.3916"/>
<dbReference type="EMBL" id="AUWY01000122">
    <property type="protein sequence ID" value="EQB30331.1"/>
    <property type="molecule type" value="Genomic_DNA"/>
</dbReference>
<evidence type="ECO:0000313" key="1">
    <source>
        <dbReference type="EMBL" id="EQB30331.1"/>
    </source>
</evidence>
<dbReference type="STRING" id="1346791.M529_20265"/>
<comment type="caution">
    <text evidence="1">The sequence shown here is derived from an EMBL/GenBank/DDBJ whole genome shotgun (WGS) entry which is preliminary data.</text>
</comment>
<dbReference type="InterPro" id="IPR056919">
    <property type="entry name" value="Phage_TAC_18"/>
</dbReference>
<organism evidence="1 2">
    <name type="scientific">Sphingobium ummariense RL-3</name>
    <dbReference type="NCBI Taxonomy" id="1346791"/>
    <lineage>
        <taxon>Bacteria</taxon>
        <taxon>Pseudomonadati</taxon>
        <taxon>Pseudomonadota</taxon>
        <taxon>Alphaproteobacteria</taxon>
        <taxon>Sphingomonadales</taxon>
        <taxon>Sphingomonadaceae</taxon>
        <taxon>Sphingobium</taxon>
    </lineage>
</organism>
<dbReference type="AlphaFoldDB" id="T0IX31"/>
<keyword evidence="2" id="KW-1185">Reference proteome</keyword>
<sequence length="110" mass="12680">MERLEKEASAAMKAGRFEHSSVIELAEVQANKPPLPKHCEFYWNAFIAIQTMRDVGLAASKLRWDDTMKYADRYRLSLHESEMLWVIIRALDAVVLSEAKDDKSNGMNRH</sequence>
<protein>
    <submittedName>
        <fullName evidence="1">Uncharacterized protein</fullName>
    </submittedName>
</protein>
<proteinExistence type="predicted"/>
<dbReference type="Pfam" id="PF23812">
    <property type="entry name" value="Phage_TAC_18"/>
    <property type="match status" value="1"/>
</dbReference>
<dbReference type="OrthoDB" id="7451058at2"/>
<name>T0IX31_9SPHN</name>
<accession>T0IX31</accession>
<dbReference type="Proteomes" id="UP000015523">
    <property type="component" value="Unassembled WGS sequence"/>
</dbReference>